<feature type="compositionally biased region" description="Low complexity" evidence="1">
    <location>
        <begin position="295"/>
        <end position="305"/>
    </location>
</feature>
<keyword evidence="3" id="KW-1185">Reference proteome</keyword>
<evidence type="ECO:0000256" key="1">
    <source>
        <dbReference type="SAM" id="MobiDB-lite"/>
    </source>
</evidence>
<dbReference type="AlphaFoldDB" id="A0A1J4K155"/>
<dbReference type="RefSeq" id="XP_068356612.1">
    <property type="nucleotide sequence ID" value="XM_068506598.1"/>
</dbReference>
<protein>
    <submittedName>
        <fullName evidence="2">Uncharacterized protein</fullName>
    </submittedName>
</protein>
<evidence type="ECO:0000313" key="3">
    <source>
        <dbReference type="Proteomes" id="UP000179807"/>
    </source>
</evidence>
<feature type="region of interest" description="Disordered" evidence="1">
    <location>
        <begin position="77"/>
        <end position="110"/>
    </location>
</feature>
<proteinExistence type="predicted"/>
<reference evidence="2" key="1">
    <citation type="submission" date="2016-10" db="EMBL/GenBank/DDBJ databases">
        <authorList>
            <person name="Benchimol M."/>
            <person name="Almeida L.G."/>
            <person name="Vasconcelos A.T."/>
            <person name="Perreira-Neves A."/>
            <person name="Rosa I.A."/>
            <person name="Tasca T."/>
            <person name="Bogo M.R."/>
            <person name="de Souza W."/>
        </authorList>
    </citation>
    <scope>NUCLEOTIDE SEQUENCE [LARGE SCALE GENOMIC DNA]</scope>
    <source>
        <strain evidence="2">K</strain>
    </source>
</reference>
<dbReference type="Proteomes" id="UP000179807">
    <property type="component" value="Unassembled WGS sequence"/>
</dbReference>
<dbReference type="VEuPathDB" id="TrichDB:TRFO_29135"/>
<feature type="region of interest" description="Disordered" evidence="1">
    <location>
        <begin position="288"/>
        <end position="313"/>
    </location>
</feature>
<gene>
    <name evidence="2" type="ORF">TRFO_29135</name>
</gene>
<dbReference type="EMBL" id="MLAK01000826">
    <property type="protein sequence ID" value="OHT03476.1"/>
    <property type="molecule type" value="Genomic_DNA"/>
</dbReference>
<dbReference type="OrthoDB" id="10668792at2759"/>
<accession>A0A1J4K155</accession>
<sequence length="726" mass="82393">MFPPKNSPPQKNPPKASAAPSLVILTPDDVLTKFQRRRFNPDEFMNVFDRFKTNPFGPGGLSDSKSRGYYTEDDGFTGDMKSGYGKNGKGQNSRQGNWGKNGKNGKYGDGIDPNLRERGIIDLASLGSDFDINKALLNRNGDGDDPYGDDFGNSVSGYGANGGNGFGNGKGDGFGSGQNGYPFGLNPNDPSFDLRSNATSAFSVYPGDEELFKKLQRQLNFGLFGDLFPHEFDDMDIHQKRQLGRVARLQTAQKRNWYNGIWQLFDLLDDPNSTDHLWQTLKLFMKPDGEDENTNKNNNGNNNQNHNDDGKENINKFQNKKKRFRDGIELPSDDDDDGNSNRSKKKMRNKNQDDYSELDSITNDPVAKSLMKSAKKIFESFLIYDKGGLNLFMRASIIGPLKSGKSVFFRSFLIHVLNFLVEGDRFKSFFIVPLDFSKKKIKTPAQYYNYVSSTVIEALLVQRTDLHLFQNSLRKAFSSLTTASHMKHLPKPISSQDYLRGSMKQVDILLSTLHRCYNEPTLMEAFLTNVSVLPQTIGDIFCFDTTYQIIDHIDLIDIDIKRKGFVDIPLFEYVKFGLSQTQYLISCVHEDHFQELMSAYDLSSVDLRFNTQTISIFDICKPVHLNDIIKVEFKKDVIPPILKIGVEHCGGCPGFICLFDQVCYSFLTMREEYSPTSKMEKKLRLIQACEDLIHTLFNCKEVPEIEDVKLIDNLEEEEEDAKEEDK</sequence>
<feature type="region of interest" description="Disordered" evidence="1">
    <location>
        <begin position="1"/>
        <end position="21"/>
    </location>
</feature>
<feature type="region of interest" description="Disordered" evidence="1">
    <location>
        <begin position="325"/>
        <end position="360"/>
    </location>
</feature>
<dbReference type="GeneID" id="94841302"/>
<evidence type="ECO:0000313" key="2">
    <source>
        <dbReference type="EMBL" id="OHT03476.1"/>
    </source>
</evidence>
<feature type="compositionally biased region" description="Pro residues" evidence="1">
    <location>
        <begin position="1"/>
        <end position="12"/>
    </location>
</feature>
<comment type="caution">
    <text evidence="2">The sequence shown here is derived from an EMBL/GenBank/DDBJ whole genome shotgun (WGS) entry which is preliminary data.</text>
</comment>
<organism evidence="2 3">
    <name type="scientific">Tritrichomonas foetus</name>
    <dbReference type="NCBI Taxonomy" id="1144522"/>
    <lineage>
        <taxon>Eukaryota</taxon>
        <taxon>Metamonada</taxon>
        <taxon>Parabasalia</taxon>
        <taxon>Tritrichomonadida</taxon>
        <taxon>Tritrichomonadidae</taxon>
        <taxon>Tritrichomonas</taxon>
    </lineage>
</organism>
<name>A0A1J4K155_9EUKA</name>